<dbReference type="STRING" id="349064.SAMN05660429_01853"/>
<dbReference type="GO" id="GO:0046677">
    <property type="term" value="P:response to antibiotic"/>
    <property type="evidence" value="ECO:0007669"/>
    <property type="project" value="UniProtKB-KW"/>
</dbReference>
<dbReference type="Proteomes" id="UP000199308">
    <property type="component" value="Unassembled WGS sequence"/>
</dbReference>
<evidence type="ECO:0000256" key="5">
    <source>
        <dbReference type="ARBA" id="ARBA00022801"/>
    </source>
</evidence>
<feature type="chain" id="PRO_5011537469" description="beta-lactamase" evidence="7">
    <location>
        <begin position="24"/>
        <end position="265"/>
    </location>
</feature>
<dbReference type="InterPro" id="IPR001460">
    <property type="entry name" value="PCN-bd_Tpept"/>
</dbReference>
<dbReference type="SUPFAM" id="SSF56601">
    <property type="entry name" value="beta-lactamase/transpeptidase-like"/>
    <property type="match status" value="1"/>
</dbReference>
<dbReference type="GO" id="GO:0005886">
    <property type="term" value="C:plasma membrane"/>
    <property type="evidence" value="ECO:0007669"/>
    <property type="project" value="TreeGrafter"/>
</dbReference>
<keyword evidence="4 7" id="KW-0732">Signal</keyword>
<evidence type="ECO:0000259" key="8">
    <source>
        <dbReference type="Pfam" id="PF00905"/>
    </source>
</evidence>
<dbReference type="InterPro" id="IPR012338">
    <property type="entry name" value="Beta-lactam/transpept-like"/>
</dbReference>
<dbReference type="OrthoDB" id="9762883at2"/>
<sequence length="265" mass="30035">MRRKNYISRIIFLFVIIAHTSFAEDEKLAEVFAKSPVAGSMVVEHLESKKRYVYNPARAKQPFTVASTFKIPNTLIALQAGVATNAETRFKWNGTDYWLKSWNKDQTLASAFQVSCVWCYQQIAQQVGAERYKAYIKSMDYGTLPDAFDVENFWLDGTLKLSAEAQVNFLKKLQGKTLPFEQKHFALFKTIMLAEQTATYKLYGKTGWAPQGEAPVGWYVGYVESENGTWVFALNLALKQRQHLALRKQLAKEALISLGAIPAPQ</sequence>
<keyword evidence="6" id="KW-0046">Antibiotic resistance</keyword>
<dbReference type="Gene3D" id="3.40.710.10">
    <property type="entry name" value="DD-peptidase/beta-lactamase superfamily"/>
    <property type="match status" value="1"/>
</dbReference>
<gene>
    <name evidence="9" type="ORF">SAMN05660429_01853</name>
</gene>
<feature type="domain" description="Penicillin-binding protein transpeptidase" evidence="8">
    <location>
        <begin position="58"/>
        <end position="254"/>
    </location>
</feature>
<proteinExistence type="inferred from homology"/>
<comment type="similarity">
    <text evidence="2">Belongs to the class-D beta-lactamase family.</text>
</comment>
<dbReference type="AlphaFoldDB" id="A0A1I0ENQ8"/>
<dbReference type="PANTHER" id="PTHR30627">
    <property type="entry name" value="PEPTIDOGLYCAN D,D-TRANSPEPTIDASE"/>
    <property type="match status" value="1"/>
</dbReference>
<protein>
    <recommendedName>
        <fullName evidence="3">beta-lactamase</fullName>
        <ecNumber evidence="3">3.5.2.6</ecNumber>
    </recommendedName>
</protein>
<evidence type="ECO:0000256" key="2">
    <source>
        <dbReference type="ARBA" id="ARBA00007898"/>
    </source>
</evidence>
<dbReference type="InterPro" id="IPR050515">
    <property type="entry name" value="Beta-lactam/transpept"/>
</dbReference>
<organism evidence="9 10">
    <name type="scientific">Thalassotalea agarivorans</name>
    <name type="common">Thalassomonas agarivorans</name>
    <dbReference type="NCBI Taxonomy" id="349064"/>
    <lineage>
        <taxon>Bacteria</taxon>
        <taxon>Pseudomonadati</taxon>
        <taxon>Pseudomonadota</taxon>
        <taxon>Gammaproteobacteria</taxon>
        <taxon>Alteromonadales</taxon>
        <taxon>Colwelliaceae</taxon>
        <taxon>Thalassotalea</taxon>
    </lineage>
</organism>
<dbReference type="GO" id="GO:0008658">
    <property type="term" value="F:penicillin binding"/>
    <property type="evidence" value="ECO:0007669"/>
    <property type="project" value="InterPro"/>
</dbReference>
<dbReference type="NCBIfam" id="NF012161">
    <property type="entry name" value="bla_class_D_main"/>
    <property type="match status" value="1"/>
</dbReference>
<dbReference type="GO" id="GO:0008800">
    <property type="term" value="F:beta-lactamase activity"/>
    <property type="evidence" value="ECO:0007669"/>
    <property type="project" value="UniProtKB-EC"/>
</dbReference>
<evidence type="ECO:0000313" key="9">
    <source>
        <dbReference type="EMBL" id="SET46372.1"/>
    </source>
</evidence>
<accession>A0A1I0ENQ8</accession>
<evidence type="ECO:0000313" key="10">
    <source>
        <dbReference type="Proteomes" id="UP000199308"/>
    </source>
</evidence>
<feature type="signal peptide" evidence="7">
    <location>
        <begin position="1"/>
        <end position="23"/>
    </location>
</feature>
<evidence type="ECO:0000256" key="4">
    <source>
        <dbReference type="ARBA" id="ARBA00022729"/>
    </source>
</evidence>
<keyword evidence="10" id="KW-1185">Reference proteome</keyword>
<evidence type="ECO:0000256" key="7">
    <source>
        <dbReference type="SAM" id="SignalP"/>
    </source>
</evidence>
<dbReference type="Pfam" id="PF00905">
    <property type="entry name" value="Transpeptidase"/>
    <property type="match status" value="1"/>
</dbReference>
<dbReference type="GO" id="GO:0071555">
    <property type="term" value="P:cell wall organization"/>
    <property type="evidence" value="ECO:0007669"/>
    <property type="project" value="TreeGrafter"/>
</dbReference>
<evidence type="ECO:0000256" key="3">
    <source>
        <dbReference type="ARBA" id="ARBA00012865"/>
    </source>
</evidence>
<comment type="catalytic activity">
    <reaction evidence="1">
        <text>a beta-lactam + H2O = a substituted beta-amino acid</text>
        <dbReference type="Rhea" id="RHEA:20401"/>
        <dbReference type="ChEBI" id="CHEBI:15377"/>
        <dbReference type="ChEBI" id="CHEBI:35627"/>
        <dbReference type="ChEBI" id="CHEBI:140347"/>
        <dbReference type="EC" id="3.5.2.6"/>
    </reaction>
</comment>
<evidence type="ECO:0000256" key="1">
    <source>
        <dbReference type="ARBA" id="ARBA00001526"/>
    </source>
</evidence>
<name>A0A1I0ENQ8_THASX</name>
<dbReference type="EC" id="3.5.2.6" evidence="3"/>
<dbReference type="PANTHER" id="PTHR30627:SF6">
    <property type="entry name" value="BETA-LACTAMASE YBXI-RELATED"/>
    <property type="match status" value="1"/>
</dbReference>
<keyword evidence="5" id="KW-0378">Hydrolase</keyword>
<dbReference type="RefSeq" id="WP_093329508.1">
    <property type="nucleotide sequence ID" value="NZ_AP027363.1"/>
</dbReference>
<dbReference type="EMBL" id="FOHK01000008">
    <property type="protein sequence ID" value="SET46372.1"/>
    <property type="molecule type" value="Genomic_DNA"/>
</dbReference>
<reference evidence="9 10" key="1">
    <citation type="submission" date="2016-10" db="EMBL/GenBank/DDBJ databases">
        <authorList>
            <person name="de Groot N.N."/>
        </authorList>
    </citation>
    <scope>NUCLEOTIDE SEQUENCE [LARGE SCALE GENOMIC DNA]</scope>
    <source>
        <strain evidence="9 10">DSM 19706</strain>
    </source>
</reference>
<evidence type="ECO:0000256" key="6">
    <source>
        <dbReference type="ARBA" id="ARBA00023251"/>
    </source>
</evidence>